<reference evidence="1 2" key="1">
    <citation type="submission" date="2018-02" db="EMBL/GenBank/DDBJ databases">
        <title>Draft genome sequence of Streptococcus oricebi CCUG 70868T type strain.</title>
        <authorList>
            <person name="Mendez V."/>
            <person name="Salva-Serra F."/>
            <person name="Jaen-Luchoro D."/>
            <person name="Gonzales-Siles L."/>
            <person name="Karlsson R."/>
            <person name="Engstrom-Jakobsson H."/>
            <person name="Busquets A."/>
            <person name="Gomila M."/>
            <person name="Pineiro-Iglesias B."/>
            <person name="Bennasar-Figueras A."/>
            <person name="Seeger M."/>
            <person name="Moore E."/>
        </authorList>
    </citation>
    <scope>NUCLEOTIDE SEQUENCE [LARGE SCALE GENOMIC DNA]</scope>
    <source>
        <strain evidence="1 2">CCUG 70868</strain>
    </source>
</reference>
<keyword evidence="2" id="KW-1185">Reference proteome</keyword>
<organism evidence="1 2">
    <name type="scientific">Streptococcus oricebi</name>
    <dbReference type="NCBI Taxonomy" id="1547447"/>
    <lineage>
        <taxon>Bacteria</taxon>
        <taxon>Bacillati</taxon>
        <taxon>Bacillota</taxon>
        <taxon>Bacilli</taxon>
        <taxon>Lactobacillales</taxon>
        <taxon>Streptococcaceae</taxon>
        <taxon>Streptococcus</taxon>
    </lineage>
</organism>
<gene>
    <name evidence="1" type="ORF">C4K46_03415</name>
</gene>
<proteinExistence type="predicted"/>
<comment type="caution">
    <text evidence="1">The sequence shown here is derived from an EMBL/GenBank/DDBJ whole genome shotgun (WGS) entry which is preliminary data.</text>
</comment>
<dbReference type="RefSeq" id="WP_209627419.1">
    <property type="nucleotide sequence ID" value="NZ_PRDG01000002.1"/>
</dbReference>
<evidence type="ECO:0000313" key="1">
    <source>
        <dbReference type="EMBL" id="MBP2622984.1"/>
    </source>
</evidence>
<name>A0ABS5B4S7_9STRE</name>
<sequence length="208" mass="24822">MRLYIKSDFTKKINFGYEELAHKMWFETREGQELSLSHEGNDEMLQEDCYILLCYDKWISDKQWDSEAIKALHSFFVSESIFMEFEKAYISDYREKGDALHILSSHRDILTVDKRALYIMAIEVASALDGQISEDDKTTWLTVEEFQKKHQDILSLTFEEANDMSLKEVFTMEDIDEPLWDELDKGREEYIKIYGEREWDDDDEEPIY</sequence>
<dbReference type="Proteomes" id="UP001519296">
    <property type="component" value="Unassembled WGS sequence"/>
</dbReference>
<dbReference type="EMBL" id="PRDG01000002">
    <property type="protein sequence ID" value="MBP2622984.1"/>
    <property type="molecule type" value="Genomic_DNA"/>
</dbReference>
<evidence type="ECO:0000313" key="2">
    <source>
        <dbReference type="Proteomes" id="UP001519296"/>
    </source>
</evidence>
<protein>
    <recommendedName>
        <fullName evidence="3">DUF4240 domain-containing protein</fullName>
    </recommendedName>
</protein>
<evidence type="ECO:0008006" key="3">
    <source>
        <dbReference type="Google" id="ProtNLM"/>
    </source>
</evidence>
<accession>A0ABS5B4S7</accession>